<protein>
    <submittedName>
        <fullName evidence="9">Unannotated protein</fullName>
    </submittedName>
</protein>
<dbReference type="Pfam" id="PF04539">
    <property type="entry name" value="Sigma70_r3"/>
    <property type="match status" value="1"/>
</dbReference>
<evidence type="ECO:0000259" key="8">
    <source>
        <dbReference type="Pfam" id="PF04545"/>
    </source>
</evidence>
<organism evidence="9">
    <name type="scientific">freshwater metagenome</name>
    <dbReference type="NCBI Taxonomy" id="449393"/>
    <lineage>
        <taxon>unclassified sequences</taxon>
        <taxon>metagenomes</taxon>
        <taxon>ecological metagenomes</taxon>
    </lineage>
</organism>
<keyword evidence="4" id="KW-0804">Transcription</keyword>
<dbReference type="InterPro" id="IPR000943">
    <property type="entry name" value="RNA_pol_sigma70"/>
</dbReference>
<keyword evidence="1" id="KW-0805">Transcription regulation</keyword>
<evidence type="ECO:0000256" key="4">
    <source>
        <dbReference type="ARBA" id="ARBA00023163"/>
    </source>
</evidence>
<dbReference type="InterPro" id="IPR013325">
    <property type="entry name" value="RNA_pol_sigma_r2"/>
</dbReference>
<feature type="domain" description="RNA polymerase sigma-70 region 3" evidence="6">
    <location>
        <begin position="162"/>
        <end position="211"/>
    </location>
</feature>
<dbReference type="Pfam" id="PF04545">
    <property type="entry name" value="Sigma70_r4"/>
    <property type="match status" value="1"/>
</dbReference>
<dbReference type="SUPFAM" id="SSF88946">
    <property type="entry name" value="Sigma2 domain of RNA polymerase sigma factors"/>
    <property type="match status" value="1"/>
</dbReference>
<dbReference type="InterPro" id="IPR007627">
    <property type="entry name" value="RNA_pol_sigma70_r2"/>
</dbReference>
<feature type="compositionally biased region" description="Low complexity" evidence="5">
    <location>
        <begin position="30"/>
        <end position="43"/>
    </location>
</feature>
<dbReference type="InterPro" id="IPR007630">
    <property type="entry name" value="RNA_pol_sigma70_r4"/>
</dbReference>
<dbReference type="SUPFAM" id="SSF88659">
    <property type="entry name" value="Sigma3 and sigma4 domains of RNA polymerase sigma factors"/>
    <property type="match status" value="2"/>
</dbReference>
<dbReference type="Gene3D" id="1.20.140.160">
    <property type="match status" value="1"/>
</dbReference>
<feature type="region of interest" description="Disordered" evidence="5">
    <location>
        <begin position="1"/>
        <end position="51"/>
    </location>
</feature>
<dbReference type="NCBIfam" id="TIGR02937">
    <property type="entry name" value="sigma70-ECF"/>
    <property type="match status" value="1"/>
</dbReference>
<dbReference type="InterPro" id="IPR014284">
    <property type="entry name" value="RNA_pol_sigma-70_dom"/>
</dbReference>
<proteinExistence type="predicted"/>
<name>A0A6J6SBX9_9ZZZZ</name>
<dbReference type="Gene3D" id="1.20.120.1810">
    <property type="match status" value="1"/>
</dbReference>
<dbReference type="InterPro" id="IPR007624">
    <property type="entry name" value="RNA_pol_sigma70_r3"/>
</dbReference>
<dbReference type="InterPro" id="IPR013324">
    <property type="entry name" value="RNA_pol_sigma_r3/r4-like"/>
</dbReference>
<evidence type="ECO:0000256" key="3">
    <source>
        <dbReference type="ARBA" id="ARBA00023125"/>
    </source>
</evidence>
<dbReference type="Pfam" id="PF04542">
    <property type="entry name" value="Sigma70_r2"/>
    <property type="match status" value="1"/>
</dbReference>
<dbReference type="EMBL" id="CAEZYQ010000003">
    <property type="protein sequence ID" value="CAB4732057.1"/>
    <property type="molecule type" value="Genomic_DNA"/>
</dbReference>
<evidence type="ECO:0000313" key="9">
    <source>
        <dbReference type="EMBL" id="CAB4732057.1"/>
    </source>
</evidence>
<dbReference type="PANTHER" id="PTHR30385">
    <property type="entry name" value="SIGMA FACTOR F FLAGELLAR"/>
    <property type="match status" value="1"/>
</dbReference>
<dbReference type="PRINTS" id="PR00046">
    <property type="entry name" value="SIGMA70FCT"/>
</dbReference>
<dbReference type="GO" id="GO:0016987">
    <property type="term" value="F:sigma factor activity"/>
    <property type="evidence" value="ECO:0007669"/>
    <property type="project" value="UniProtKB-KW"/>
</dbReference>
<evidence type="ECO:0000256" key="2">
    <source>
        <dbReference type="ARBA" id="ARBA00023082"/>
    </source>
</evidence>
<evidence type="ECO:0000259" key="7">
    <source>
        <dbReference type="Pfam" id="PF04542"/>
    </source>
</evidence>
<keyword evidence="2" id="KW-0731">Sigma factor</keyword>
<accession>A0A6J6SBX9</accession>
<evidence type="ECO:0000259" key="6">
    <source>
        <dbReference type="Pfam" id="PF04539"/>
    </source>
</evidence>
<dbReference type="AlphaFoldDB" id="A0A6J6SBX9"/>
<evidence type="ECO:0000256" key="5">
    <source>
        <dbReference type="SAM" id="MobiDB-lite"/>
    </source>
</evidence>
<evidence type="ECO:0000256" key="1">
    <source>
        <dbReference type="ARBA" id="ARBA00023015"/>
    </source>
</evidence>
<keyword evidence="3" id="KW-0238">DNA-binding</keyword>
<feature type="domain" description="RNA polymerase sigma-70 region 2" evidence="7">
    <location>
        <begin position="87"/>
        <end position="148"/>
    </location>
</feature>
<feature type="domain" description="RNA polymerase sigma-70 region 4" evidence="8">
    <location>
        <begin position="246"/>
        <end position="295"/>
    </location>
</feature>
<dbReference type="GO" id="GO:0003677">
    <property type="term" value="F:DNA binding"/>
    <property type="evidence" value="ECO:0007669"/>
    <property type="project" value="UniProtKB-KW"/>
</dbReference>
<reference evidence="9" key="1">
    <citation type="submission" date="2020-05" db="EMBL/GenBank/DDBJ databases">
        <authorList>
            <person name="Chiriac C."/>
            <person name="Salcher M."/>
            <person name="Ghai R."/>
            <person name="Kavagutti S V."/>
        </authorList>
    </citation>
    <scope>NUCLEOTIDE SEQUENCE</scope>
</reference>
<dbReference type="CDD" id="cd06171">
    <property type="entry name" value="Sigma70_r4"/>
    <property type="match status" value="1"/>
</dbReference>
<dbReference type="PANTHER" id="PTHR30385:SF4">
    <property type="entry name" value="RNA POLYMERASE SIGMA-E FACTOR"/>
    <property type="match status" value="1"/>
</dbReference>
<gene>
    <name evidence="9" type="ORF">UFOPK2761_00585</name>
</gene>
<sequence length="316" mass="34337">MAIHVPSSPALPATADDEHTPGPTRPFLPVPDDAAPATRPARAGHQGDDARRRTTTALVAFAHGLPADRPARQLVLTSVVRLNTGVAEAVAARYRRRGVDGDDLTQAAYEGLVKAVRRFDPTKAEDLLSFAVPTIRGEVQRHFRDRSWSVRPPRALQELEGRARKESDRLLQLLGREATLEELAHALGVSVAECAQALNAHHAWSALSLDKPLDVGDGETGPTLGGRLSEDAGFGRIDDLLSLRPALATLGERDRLVVQLRFVDELTQGEIAERLGVTQTHVSRLLHRILRRLRHQLDGPAPAPVPRHRVVPSSAA</sequence>
<dbReference type="GO" id="GO:0006352">
    <property type="term" value="P:DNA-templated transcription initiation"/>
    <property type="evidence" value="ECO:0007669"/>
    <property type="project" value="InterPro"/>
</dbReference>